<dbReference type="SUPFAM" id="SSF48498">
    <property type="entry name" value="Tetracyclin repressor-like, C-terminal domain"/>
    <property type="match status" value="1"/>
</dbReference>
<dbReference type="PROSITE" id="PS50977">
    <property type="entry name" value="HTH_TETR_2"/>
    <property type="match status" value="1"/>
</dbReference>
<dbReference type="PROSITE" id="PS01081">
    <property type="entry name" value="HTH_TETR_1"/>
    <property type="match status" value="1"/>
</dbReference>
<evidence type="ECO:0000256" key="1">
    <source>
        <dbReference type="ARBA" id="ARBA00023015"/>
    </source>
</evidence>
<keyword evidence="3" id="KW-0804">Transcription</keyword>
<dbReference type="InterPro" id="IPR049445">
    <property type="entry name" value="TetR_SbtR-like_C"/>
</dbReference>
<evidence type="ECO:0000313" key="8">
    <source>
        <dbReference type="Proteomes" id="UP001596157"/>
    </source>
</evidence>
<evidence type="ECO:0000259" key="6">
    <source>
        <dbReference type="PROSITE" id="PS50977"/>
    </source>
</evidence>
<accession>A0ABW0ETF5</accession>
<comment type="caution">
    <text evidence="7">The sequence shown here is derived from an EMBL/GenBank/DDBJ whole genome shotgun (WGS) entry which is preliminary data.</text>
</comment>
<dbReference type="RefSeq" id="WP_378250051.1">
    <property type="nucleotide sequence ID" value="NZ_JBHSKF010000015.1"/>
</dbReference>
<dbReference type="InterPro" id="IPR009057">
    <property type="entry name" value="Homeodomain-like_sf"/>
</dbReference>
<feature type="DNA-binding region" description="H-T-H motif" evidence="4">
    <location>
        <begin position="34"/>
        <end position="53"/>
    </location>
</feature>
<dbReference type="InterPro" id="IPR001647">
    <property type="entry name" value="HTH_TetR"/>
</dbReference>
<name>A0ABW0ETF5_9PSEU</name>
<dbReference type="Gene3D" id="1.10.357.10">
    <property type="entry name" value="Tetracycline Repressor, domain 2"/>
    <property type="match status" value="1"/>
</dbReference>
<evidence type="ECO:0000256" key="5">
    <source>
        <dbReference type="SAM" id="MobiDB-lite"/>
    </source>
</evidence>
<organism evidence="7 8">
    <name type="scientific">Actinokineospora guangxiensis</name>
    <dbReference type="NCBI Taxonomy" id="1490288"/>
    <lineage>
        <taxon>Bacteria</taxon>
        <taxon>Bacillati</taxon>
        <taxon>Actinomycetota</taxon>
        <taxon>Actinomycetes</taxon>
        <taxon>Pseudonocardiales</taxon>
        <taxon>Pseudonocardiaceae</taxon>
        <taxon>Actinokineospora</taxon>
    </lineage>
</organism>
<dbReference type="PRINTS" id="PR00455">
    <property type="entry name" value="HTHTETR"/>
</dbReference>
<dbReference type="SUPFAM" id="SSF46689">
    <property type="entry name" value="Homeodomain-like"/>
    <property type="match status" value="1"/>
</dbReference>
<gene>
    <name evidence="7" type="ORF">ACFPM7_24185</name>
</gene>
<feature type="domain" description="HTH tetR-type" evidence="6">
    <location>
        <begin position="12"/>
        <end position="71"/>
    </location>
</feature>
<dbReference type="InterPro" id="IPR036271">
    <property type="entry name" value="Tet_transcr_reg_TetR-rel_C_sf"/>
</dbReference>
<dbReference type="Pfam" id="PF00440">
    <property type="entry name" value="TetR_N"/>
    <property type="match status" value="1"/>
</dbReference>
<keyword evidence="1" id="KW-0805">Transcription regulation</keyword>
<keyword evidence="2 4" id="KW-0238">DNA-binding</keyword>
<dbReference type="PANTHER" id="PTHR30055:SF234">
    <property type="entry name" value="HTH-TYPE TRANSCRIPTIONAL REGULATOR BETI"/>
    <property type="match status" value="1"/>
</dbReference>
<sequence length="207" mass="21822">MTSDTPLRADAARNRARIVAAARSVFAESGIDVTLDEVARAAGVGVGTVYRRFSGKDELLEAVFDTVIAELNSLMDAAAAEEDAWTGLVGLLHAVAERQSADQGLVQVCTRAELGLAERVGAHFVPAVDSLVARAQAQGTVRPDVTGPDLGPILLMVAATFDIAPPNLWRRYLTLALDGLRAGSTTPLPGPVPSHEDIDAAMRKRLS</sequence>
<dbReference type="PANTHER" id="PTHR30055">
    <property type="entry name" value="HTH-TYPE TRANSCRIPTIONAL REGULATOR RUTR"/>
    <property type="match status" value="1"/>
</dbReference>
<reference evidence="8" key="1">
    <citation type="journal article" date="2019" name="Int. J. Syst. Evol. Microbiol.">
        <title>The Global Catalogue of Microorganisms (GCM) 10K type strain sequencing project: providing services to taxonomists for standard genome sequencing and annotation.</title>
        <authorList>
            <consortium name="The Broad Institute Genomics Platform"/>
            <consortium name="The Broad Institute Genome Sequencing Center for Infectious Disease"/>
            <person name="Wu L."/>
            <person name="Ma J."/>
        </authorList>
    </citation>
    <scope>NUCLEOTIDE SEQUENCE [LARGE SCALE GENOMIC DNA]</scope>
    <source>
        <strain evidence="8">CCUG 59778</strain>
    </source>
</reference>
<dbReference type="InterPro" id="IPR050109">
    <property type="entry name" value="HTH-type_TetR-like_transc_reg"/>
</dbReference>
<feature type="region of interest" description="Disordered" evidence="5">
    <location>
        <begin position="184"/>
        <end position="207"/>
    </location>
</feature>
<protein>
    <submittedName>
        <fullName evidence="7">TetR/AcrR family transcriptional regulator</fullName>
    </submittedName>
</protein>
<dbReference type="EMBL" id="JBHSKF010000015">
    <property type="protein sequence ID" value="MFC5290167.1"/>
    <property type="molecule type" value="Genomic_DNA"/>
</dbReference>
<dbReference type="InterPro" id="IPR023772">
    <property type="entry name" value="DNA-bd_HTH_TetR-type_CS"/>
</dbReference>
<evidence type="ECO:0000256" key="2">
    <source>
        <dbReference type="ARBA" id="ARBA00023125"/>
    </source>
</evidence>
<evidence type="ECO:0000313" key="7">
    <source>
        <dbReference type="EMBL" id="MFC5290167.1"/>
    </source>
</evidence>
<dbReference type="Proteomes" id="UP001596157">
    <property type="component" value="Unassembled WGS sequence"/>
</dbReference>
<proteinExistence type="predicted"/>
<dbReference type="Pfam" id="PF21597">
    <property type="entry name" value="TetR_C_43"/>
    <property type="match status" value="1"/>
</dbReference>
<evidence type="ECO:0000256" key="3">
    <source>
        <dbReference type="ARBA" id="ARBA00023163"/>
    </source>
</evidence>
<feature type="compositionally biased region" description="Basic and acidic residues" evidence="5">
    <location>
        <begin position="194"/>
        <end position="207"/>
    </location>
</feature>
<keyword evidence="8" id="KW-1185">Reference proteome</keyword>
<evidence type="ECO:0000256" key="4">
    <source>
        <dbReference type="PROSITE-ProRule" id="PRU00335"/>
    </source>
</evidence>